<dbReference type="EMBL" id="UINC01021367">
    <property type="protein sequence ID" value="SVA88775.1"/>
    <property type="molecule type" value="Genomic_DNA"/>
</dbReference>
<sequence>MSMNIPTGKGASGSRYWKSLDDLAETPAFRTWVEREFPEGASLIDGVQRRNFMKVMAASFGLAGFGMSGCRRPEQAIMPYGKSPEEVIPGIPNYYSTSLPTSFGNVPLIVESHQSRPTKVEGNPSYSPSGGGTDVHSQATVLSLYDPDRAQGSYALSTSGTGDKKTVTWEKTQKSDAVKTLESVLSPDRLSKGKVAVLAESSSSPSREKLAAKLRDKGVIWSEYDPIDSSTTAKALGKALSTGPLRSLPVLKKAKRILSIDCDFLGIREPDHLRLTREFTKGRKVLSAADTKKMNRLYSVESDLTLTGAAADHRLRLSSSQMVAFASAVAAEVLSLTEKTSNSEIEILKKRSAKPGLDFSWCKETAIDLVAHKGESLVLAGNHLPEEAHVLTYAINQALGANGKTVKYVELPRDDSSNISDLVEAIEAGEIGTLIFLGGNPAFSSPAKLDWSALAKKVDLTIRFGSSIDETSEFSNLHIGASHYLESWGDGTTWDLSAHLPVQPLIEPLFETFSELDVLSILAGESKSSHPLVQETFKELADGSSFDDFLRIGLLTRKVSFVSPVYDLDKLADLKDDLPKAPTSDSLEVLLVPDFHTWDGRYANNGWMLECPDPISKLTWDNAILVSPVLAAELEQKHKDLNLLPKPTMLNKNGEVAPDTAVFSLGKQDSPVVKLTLADGSSIEGPLHVQPGLADYSLIATLGMGRRTVGRVGESTGYDGYALLGSDSSRIASGVTLSTTKSRQILANVQEHWSMEGRAIVR</sequence>
<dbReference type="Gene3D" id="3.40.50.740">
    <property type="match status" value="1"/>
</dbReference>
<evidence type="ECO:0008006" key="3">
    <source>
        <dbReference type="Google" id="ProtNLM"/>
    </source>
</evidence>
<accession>A0A381ZHM8</accession>
<dbReference type="PANTHER" id="PTHR42783">
    <property type="entry name" value="GLUTAMATE SYNTHASE [NADPH] SMALL CHAIN"/>
    <property type="match status" value="1"/>
</dbReference>
<organism evidence="2">
    <name type="scientific">marine metagenome</name>
    <dbReference type="NCBI Taxonomy" id="408172"/>
    <lineage>
        <taxon>unclassified sequences</taxon>
        <taxon>metagenomes</taxon>
        <taxon>ecological metagenomes</taxon>
    </lineage>
</organism>
<feature type="region of interest" description="Disordered" evidence="1">
    <location>
        <begin position="114"/>
        <end position="133"/>
    </location>
</feature>
<evidence type="ECO:0000256" key="1">
    <source>
        <dbReference type="SAM" id="MobiDB-lite"/>
    </source>
</evidence>
<dbReference type="Gene3D" id="3.30.2070.10">
    <property type="entry name" value="Formate dehydrogenase/DMSO reductase"/>
    <property type="match status" value="1"/>
</dbReference>
<dbReference type="NCBIfam" id="TIGR04519">
    <property type="entry name" value="MoCo_extend_TAT"/>
    <property type="match status" value="1"/>
</dbReference>
<feature type="non-terminal residue" evidence="2">
    <location>
        <position position="762"/>
    </location>
</feature>
<dbReference type="AlphaFoldDB" id="A0A381ZHM8"/>
<gene>
    <name evidence="2" type="ORF">METZ01_LOCUS141629</name>
</gene>
<reference evidence="2" key="1">
    <citation type="submission" date="2018-05" db="EMBL/GenBank/DDBJ databases">
        <authorList>
            <person name="Lanie J.A."/>
            <person name="Ng W.-L."/>
            <person name="Kazmierczak K.M."/>
            <person name="Andrzejewski T.M."/>
            <person name="Davidsen T.M."/>
            <person name="Wayne K.J."/>
            <person name="Tettelin H."/>
            <person name="Glass J.I."/>
            <person name="Rusch D."/>
            <person name="Podicherti R."/>
            <person name="Tsui H.-C.T."/>
            <person name="Winkler M.E."/>
        </authorList>
    </citation>
    <scope>NUCLEOTIDE SEQUENCE</scope>
</reference>
<proteinExistence type="predicted"/>
<dbReference type="PANTHER" id="PTHR42783:SF3">
    <property type="entry name" value="GLUTAMATE SYNTHASE [NADPH] SMALL CHAIN-RELATED"/>
    <property type="match status" value="1"/>
</dbReference>
<dbReference type="SUPFAM" id="SSF53706">
    <property type="entry name" value="Formate dehydrogenase/DMSO reductase, domains 1-3"/>
    <property type="match status" value="1"/>
</dbReference>
<evidence type="ECO:0000313" key="2">
    <source>
        <dbReference type="EMBL" id="SVA88775.1"/>
    </source>
</evidence>
<protein>
    <recommendedName>
        <fullName evidence="3">Molybdopterin oxidoreductase domain-containing protein</fullName>
    </recommendedName>
</protein>
<name>A0A381ZHM8_9ZZZZ</name>
<dbReference type="InterPro" id="IPR030948">
    <property type="entry name" value="TAT_var_transloc_signal_dom"/>
</dbReference>